<dbReference type="RefSeq" id="WP_311593045.1">
    <property type="nucleotide sequence ID" value="NZ_JAVRHV010000003.1"/>
</dbReference>
<evidence type="ECO:0000313" key="2">
    <source>
        <dbReference type="Proteomes" id="UP001252186"/>
    </source>
</evidence>
<dbReference type="Gene3D" id="2.30.42.10">
    <property type="match status" value="1"/>
</dbReference>
<evidence type="ECO:0000313" key="1">
    <source>
        <dbReference type="EMBL" id="MDT0553064.1"/>
    </source>
</evidence>
<evidence type="ECO:0008006" key="3">
    <source>
        <dbReference type="Google" id="ProtNLM"/>
    </source>
</evidence>
<comment type="caution">
    <text evidence="1">The sequence shown here is derived from an EMBL/GenBank/DDBJ whole genome shotgun (WGS) entry which is preliminary data.</text>
</comment>
<dbReference type="InterPro" id="IPR036034">
    <property type="entry name" value="PDZ_sf"/>
</dbReference>
<proteinExistence type="predicted"/>
<protein>
    <recommendedName>
        <fullName evidence="3">PDZ domain-containing protein</fullName>
    </recommendedName>
</protein>
<dbReference type="EMBL" id="JAVRHV010000003">
    <property type="protein sequence ID" value="MDT0553064.1"/>
    <property type="molecule type" value="Genomic_DNA"/>
</dbReference>
<keyword evidence="2" id="KW-1185">Reference proteome</keyword>
<reference evidence="1 2" key="1">
    <citation type="submission" date="2023-09" db="EMBL/GenBank/DDBJ databases">
        <authorList>
            <person name="Rey-Velasco X."/>
        </authorList>
    </citation>
    <scope>NUCLEOTIDE SEQUENCE [LARGE SCALE GENOMIC DNA]</scope>
    <source>
        <strain evidence="1 2">P050</strain>
    </source>
</reference>
<dbReference type="Proteomes" id="UP001252186">
    <property type="component" value="Unassembled WGS sequence"/>
</dbReference>
<gene>
    <name evidence="1" type="ORF">RM519_07395</name>
</gene>
<accession>A0ABU2Y616</accession>
<dbReference type="SUPFAM" id="SSF50156">
    <property type="entry name" value="PDZ domain-like"/>
    <property type="match status" value="1"/>
</dbReference>
<organism evidence="1 2">
    <name type="scientific">Urechidicola vernalis</name>
    <dbReference type="NCBI Taxonomy" id="3075600"/>
    <lineage>
        <taxon>Bacteria</taxon>
        <taxon>Pseudomonadati</taxon>
        <taxon>Bacteroidota</taxon>
        <taxon>Flavobacteriia</taxon>
        <taxon>Flavobacteriales</taxon>
        <taxon>Flavobacteriaceae</taxon>
        <taxon>Urechidicola</taxon>
    </lineage>
</organism>
<sequence length="127" mass="14539">MKKLCYIFILMYIFVSEVHSQSHKIYASSKGNLDYSETKNEPINNIHRALDQVQVLRKENPAIPIEENSVLSNSPILIGDAIISGEGQEINSIPDLMNVYEGHNWKGKINLVIFRNQQEKTLILKTR</sequence>
<name>A0ABU2Y616_9FLAO</name>